<evidence type="ECO:0000256" key="2">
    <source>
        <dbReference type="ARBA" id="ARBA00023239"/>
    </source>
</evidence>
<reference evidence="5 6" key="1">
    <citation type="journal article" date="2014" name="Nat. Genet.">
        <title>Genome sequence of the hot pepper provides insights into the evolution of pungency in Capsicum species.</title>
        <authorList>
            <person name="Kim S."/>
            <person name="Park M."/>
            <person name="Yeom S.I."/>
            <person name="Kim Y.M."/>
            <person name="Lee J.M."/>
            <person name="Lee H.A."/>
            <person name="Seo E."/>
            <person name="Choi J."/>
            <person name="Cheong K."/>
            <person name="Kim K.T."/>
            <person name="Jung K."/>
            <person name="Lee G.W."/>
            <person name="Oh S.K."/>
            <person name="Bae C."/>
            <person name="Kim S.B."/>
            <person name="Lee H.Y."/>
            <person name="Kim S.Y."/>
            <person name="Kim M.S."/>
            <person name="Kang B.C."/>
            <person name="Jo Y.D."/>
            <person name="Yang H.B."/>
            <person name="Jeong H.J."/>
            <person name="Kang W.H."/>
            <person name="Kwon J.K."/>
            <person name="Shin C."/>
            <person name="Lim J.Y."/>
            <person name="Park J.H."/>
            <person name="Huh J.H."/>
            <person name="Kim J.S."/>
            <person name="Kim B.D."/>
            <person name="Cohen O."/>
            <person name="Paran I."/>
            <person name="Suh M.C."/>
            <person name="Lee S.B."/>
            <person name="Kim Y.K."/>
            <person name="Shin Y."/>
            <person name="Noh S.J."/>
            <person name="Park J."/>
            <person name="Seo Y.S."/>
            <person name="Kwon S.Y."/>
            <person name="Kim H.A."/>
            <person name="Park J.M."/>
            <person name="Kim H.J."/>
            <person name="Choi S.B."/>
            <person name="Bosland P.W."/>
            <person name="Reeves G."/>
            <person name="Jo S.H."/>
            <person name="Lee B.W."/>
            <person name="Cho H.T."/>
            <person name="Choi H.S."/>
            <person name="Lee M.S."/>
            <person name="Yu Y."/>
            <person name="Do Choi Y."/>
            <person name="Park B.S."/>
            <person name="van Deynze A."/>
            <person name="Ashrafi H."/>
            <person name="Hill T."/>
            <person name="Kim W.T."/>
            <person name="Pai H.S."/>
            <person name="Ahn H.K."/>
            <person name="Yeam I."/>
            <person name="Giovannoni J.J."/>
            <person name="Rose J.K."/>
            <person name="Sorensen I."/>
            <person name="Lee S.J."/>
            <person name="Kim R.W."/>
            <person name="Choi I.Y."/>
            <person name="Choi B.S."/>
            <person name="Lim J.S."/>
            <person name="Lee Y.H."/>
            <person name="Choi D."/>
        </authorList>
    </citation>
    <scope>NUCLEOTIDE SEQUENCE [LARGE SCALE GENOMIC DNA]</scope>
    <source>
        <strain evidence="6">cv. CM334</strain>
    </source>
</reference>
<gene>
    <name evidence="5" type="ORF">T459_29673</name>
</gene>
<keyword evidence="1" id="KW-0413">Isomerase</keyword>
<dbReference type="AlphaFoldDB" id="A0A2G2Y695"/>
<evidence type="ECO:0000313" key="6">
    <source>
        <dbReference type="Proteomes" id="UP000222542"/>
    </source>
</evidence>
<name>A0A2G2Y695_CAPAN</name>
<dbReference type="PANTHER" id="PTHR23309:SF31">
    <property type="entry name" value="GLYOXYSOMAL FATTY ACID BETA-OXIDATION MULTIFUNCTIONAL PROTEIN MFP-A-LIKE"/>
    <property type="match status" value="1"/>
</dbReference>
<evidence type="ECO:0000256" key="4">
    <source>
        <dbReference type="SAM" id="MobiDB-lite"/>
    </source>
</evidence>
<keyword evidence="6" id="KW-1185">Reference proteome</keyword>
<reference evidence="5 6" key="2">
    <citation type="journal article" date="2017" name="Genome Biol.">
        <title>New reference genome sequences of hot pepper reveal the massive evolution of plant disease-resistance genes by retroduplication.</title>
        <authorList>
            <person name="Kim S."/>
            <person name="Park J."/>
            <person name="Yeom S.I."/>
            <person name="Kim Y.M."/>
            <person name="Seo E."/>
            <person name="Kim K.T."/>
            <person name="Kim M.S."/>
            <person name="Lee J.M."/>
            <person name="Cheong K."/>
            <person name="Shin H.S."/>
            <person name="Kim S.B."/>
            <person name="Han K."/>
            <person name="Lee J."/>
            <person name="Park M."/>
            <person name="Lee H.A."/>
            <person name="Lee H.Y."/>
            <person name="Lee Y."/>
            <person name="Oh S."/>
            <person name="Lee J.H."/>
            <person name="Choi E."/>
            <person name="Choi E."/>
            <person name="Lee S.E."/>
            <person name="Jeon J."/>
            <person name="Kim H."/>
            <person name="Choi G."/>
            <person name="Song H."/>
            <person name="Lee J."/>
            <person name="Lee S.C."/>
            <person name="Kwon J.K."/>
            <person name="Lee H.Y."/>
            <person name="Koo N."/>
            <person name="Hong Y."/>
            <person name="Kim R.W."/>
            <person name="Kang W.H."/>
            <person name="Huh J.H."/>
            <person name="Kang B.C."/>
            <person name="Yang T.J."/>
            <person name="Lee Y.H."/>
            <person name="Bennetzen J.L."/>
            <person name="Choi D."/>
        </authorList>
    </citation>
    <scope>NUCLEOTIDE SEQUENCE [LARGE SCALE GENOMIC DNA]</scope>
    <source>
        <strain evidence="6">cv. CM334</strain>
    </source>
</reference>
<keyword evidence="2" id="KW-0456">Lyase</keyword>
<dbReference type="GO" id="GO:0016829">
    <property type="term" value="F:lyase activity"/>
    <property type="evidence" value="ECO:0007669"/>
    <property type="project" value="UniProtKB-KW"/>
</dbReference>
<keyword evidence="3" id="KW-0511">Multifunctional enzyme</keyword>
<dbReference type="Gramene" id="PHT65248">
    <property type="protein sequence ID" value="PHT65248"/>
    <property type="gene ID" value="T459_29673"/>
</dbReference>
<comment type="caution">
    <text evidence="5">The sequence shown here is derived from an EMBL/GenBank/DDBJ whole genome shotgun (WGS) entry which is preliminary data.</text>
</comment>
<dbReference type="GO" id="GO:0016853">
    <property type="term" value="F:isomerase activity"/>
    <property type="evidence" value="ECO:0007669"/>
    <property type="project" value="UniProtKB-KW"/>
</dbReference>
<accession>A0A2G2Y695</accession>
<evidence type="ECO:0000313" key="5">
    <source>
        <dbReference type="EMBL" id="PHT65248.1"/>
    </source>
</evidence>
<evidence type="ECO:0000256" key="3">
    <source>
        <dbReference type="ARBA" id="ARBA00023268"/>
    </source>
</evidence>
<dbReference type="InterPro" id="IPR008927">
    <property type="entry name" value="6-PGluconate_DH-like_C_sf"/>
</dbReference>
<dbReference type="EMBL" id="AYRZ02000012">
    <property type="protein sequence ID" value="PHT65248.1"/>
    <property type="molecule type" value="Genomic_DNA"/>
</dbReference>
<dbReference type="Proteomes" id="UP000222542">
    <property type="component" value="Unassembled WGS sequence"/>
</dbReference>
<sequence length="336" mass="37744">MTASLLSEIKSNKELQYDVVSPDTVSVSSLGKRSTTEEPIKKKNPAVVKISLWTLAQLNAEDVSKSTAENSLAYSSKELHWFRCETTRKGFYLYDERHKVKPGPKIKKYIEKAREISSVSIHPKLAKLSDKDIVEIILFPSVNESCRLLAECTTVKAADLDIAYVMSMGFPPYRNDLALITKVMELTSENIYETVSSAIMKLLDTNCVTAGSKRDLDSQLKIISSNFMVLIMSQHEEKVMKESKRNKSHSDDVGYVESETVDPSMKMENMLPGSKRSTEISQVVDYQNYKVGGTFENSNLTAKIMETRSPFMERKDNESVDLGPSTMSSKGIMLEE</sequence>
<feature type="region of interest" description="Disordered" evidence="4">
    <location>
        <begin position="314"/>
        <end position="336"/>
    </location>
</feature>
<dbReference type="Gene3D" id="1.10.1040.50">
    <property type="match status" value="1"/>
</dbReference>
<evidence type="ECO:0000256" key="1">
    <source>
        <dbReference type="ARBA" id="ARBA00023235"/>
    </source>
</evidence>
<protein>
    <submittedName>
        <fullName evidence="5">Uncharacterized protein</fullName>
    </submittedName>
</protein>
<proteinExistence type="predicted"/>
<dbReference type="PANTHER" id="PTHR23309">
    <property type="entry name" value="3-HYDROXYACYL-COA DEHYROGENASE"/>
    <property type="match status" value="1"/>
</dbReference>
<dbReference type="STRING" id="4072.A0A2G2Y695"/>
<dbReference type="SUPFAM" id="SSF48179">
    <property type="entry name" value="6-phosphogluconate dehydrogenase C-terminal domain-like"/>
    <property type="match status" value="1"/>
</dbReference>
<organism evidence="5 6">
    <name type="scientific">Capsicum annuum</name>
    <name type="common">Capsicum pepper</name>
    <dbReference type="NCBI Taxonomy" id="4072"/>
    <lineage>
        <taxon>Eukaryota</taxon>
        <taxon>Viridiplantae</taxon>
        <taxon>Streptophyta</taxon>
        <taxon>Embryophyta</taxon>
        <taxon>Tracheophyta</taxon>
        <taxon>Spermatophyta</taxon>
        <taxon>Magnoliopsida</taxon>
        <taxon>eudicotyledons</taxon>
        <taxon>Gunneridae</taxon>
        <taxon>Pentapetalae</taxon>
        <taxon>asterids</taxon>
        <taxon>lamiids</taxon>
        <taxon>Solanales</taxon>
        <taxon>Solanaceae</taxon>
        <taxon>Solanoideae</taxon>
        <taxon>Capsiceae</taxon>
        <taxon>Capsicum</taxon>
    </lineage>
</organism>